<comment type="caution">
    <text evidence="1">The sequence shown here is derived from an EMBL/GenBank/DDBJ whole genome shotgun (WGS) entry which is preliminary data.</text>
</comment>
<dbReference type="AlphaFoldDB" id="A0AAV4R417"/>
<organism evidence="1 2">
    <name type="scientific">Caerostris darwini</name>
    <dbReference type="NCBI Taxonomy" id="1538125"/>
    <lineage>
        <taxon>Eukaryota</taxon>
        <taxon>Metazoa</taxon>
        <taxon>Ecdysozoa</taxon>
        <taxon>Arthropoda</taxon>
        <taxon>Chelicerata</taxon>
        <taxon>Arachnida</taxon>
        <taxon>Araneae</taxon>
        <taxon>Araneomorphae</taxon>
        <taxon>Entelegynae</taxon>
        <taxon>Araneoidea</taxon>
        <taxon>Araneidae</taxon>
        <taxon>Caerostris</taxon>
    </lineage>
</organism>
<protein>
    <submittedName>
        <fullName evidence="1">Uncharacterized protein</fullName>
    </submittedName>
</protein>
<evidence type="ECO:0000313" key="2">
    <source>
        <dbReference type="Proteomes" id="UP001054837"/>
    </source>
</evidence>
<name>A0AAV4R417_9ARAC</name>
<feature type="non-terminal residue" evidence="1">
    <location>
        <position position="56"/>
    </location>
</feature>
<keyword evidence="2" id="KW-1185">Reference proteome</keyword>
<accession>A0AAV4R417</accession>
<evidence type="ECO:0000313" key="1">
    <source>
        <dbReference type="EMBL" id="GIY15167.1"/>
    </source>
</evidence>
<sequence length="56" mass="6040">MQAGDSPICANLFEIGGQSGCLDLPIDSFHTFAKGREVEKTLGRLSLSAAFHGKMW</sequence>
<gene>
    <name evidence="1" type="ORF">CDAR_232151</name>
</gene>
<dbReference type="Proteomes" id="UP001054837">
    <property type="component" value="Unassembled WGS sequence"/>
</dbReference>
<reference evidence="1 2" key="1">
    <citation type="submission" date="2021-06" db="EMBL/GenBank/DDBJ databases">
        <title>Caerostris darwini draft genome.</title>
        <authorList>
            <person name="Kono N."/>
            <person name="Arakawa K."/>
        </authorList>
    </citation>
    <scope>NUCLEOTIDE SEQUENCE [LARGE SCALE GENOMIC DNA]</scope>
</reference>
<proteinExistence type="predicted"/>
<dbReference type="EMBL" id="BPLQ01005490">
    <property type="protein sequence ID" value="GIY15167.1"/>
    <property type="molecule type" value="Genomic_DNA"/>
</dbReference>